<dbReference type="Gene3D" id="3.40.50.410">
    <property type="entry name" value="von Willebrand factor, type A domain"/>
    <property type="match status" value="1"/>
</dbReference>
<dbReference type="SMART" id="SM00327">
    <property type="entry name" value="VWA"/>
    <property type="match status" value="1"/>
</dbReference>
<keyword evidence="1" id="KW-0472">Membrane</keyword>
<dbReference type="EMBL" id="JBHRST010000022">
    <property type="protein sequence ID" value="MFC3099088.1"/>
    <property type="molecule type" value="Genomic_DNA"/>
</dbReference>
<protein>
    <submittedName>
        <fullName evidence="3">DUF58 domain-containing protein</fullName>
    </submittedName>
</protein>
<organism evidence="3 4">
    <name type="scientific">Alteraurantiacibacter palmitatis</name>
    <dbReference type="NCBI Taxonomy" id="2054628"/>
    <lineage>
        <taxon>Bacteria</taxon>
        <taxon>Pseudomonadati</taxon>
        <taxon>Pseudomonadota</taxon>
        <taxon>Alphaproteobacteria</taxon>
        <taxon>Sphingomonadales</taxon>
        <taxon>Erythrobacteraceae</taxon>
        <taxon>Alteraurantiacibacter</taxon>
    </lineage>
</organism>
<feature type="domain" description="VWFA" evidence="2">
    <location>
        <begin position="242"/>
        <end position="411"/>
    </location>
</feature>
<sequence length="449" mass="48770">MTPPFRLSAIPIVPSGRLLALLVLLAPVALVVAATAPAAWIVAPAAGLALLVLAVVDGWLAGRLVDLALDVPRDGEVGQPLPLTVKAQIAGHRSTRAPQAALGFDARLGDGGACSFALEPMDEAGRFSGTGTITPARRGPGQVHALWLRWHGPLGLGTQQVRRDLEQGVRIWPDLSPTRSPALQTFLRDAQFGLIARRIRGEGTQFEALSEYEAGMDRRRIDWKASARHTALYARENEAERDNQIVFAFDCGQAMVEPLDGLPRIDRAISAALSAAYVALKGGDRVALFGFADRPSVLTPFVTETRSFYRLQTAAAELDYVPREPNFTLALATLTARLRRRSLIVLFSDFTDPTSAELMVESVERLVRHHLVIFVTLRDSELEDLAATTPASVADVATAIAAAGLAHQRAIVLQRLRRLGVDVIEAPWQQVGYRLIDRYLEAKRLEAVG</sequence>
<dbReference type="PANTHER" id="PTHR33608:SF3">
    <property type="entry name" value="SLR2013 PROTEIN"/>
    <property type="match status" value="1"/>
</dbReference>
<dbReference type="RefSeq" id="WP_336924436.1">
    <property type="nucleotide sequence ID" value="NZ_JBANRO010000001.1"/>
</dbReference>
<reference evidence="4" key="1">
    <citation type="journal article" date="2019" name="Int. J. Syst. Evol. Microbiol.">
        <title>The Global Catalogue of Microorganisms (GCM) 10K type strain sequencing project: providing services to taxonomists for standard genome sequencing and annotation.</title>
        <authorList>
            <consortium name="The Broad Institute Genomics Platform"/>
            <consortium name="The Broad Institute Genome Sequencing Center for Infectious Disease"/>
            <person name="Wu L."/>
            <person name="Ma J."/>
        </authorList>
    </citation>
    <scope>NUCLEOTIDE SEQUENCE [LARGE SCALE GENOMIC DNA]</scope>
    <source>
        <strain evidence="4">KCTC 52607</strain>
    </source>
</reference>
<gene>
    <name evidence="3" type="ORF">ACFODU_14930</name>
</gene>
<dbReference type="CDD" id="cd00198">
    <property type="entry name" value="vWFA"/>
    <property type="match status" value="1"/>
</dbReference>
<dbReference type="InterPro" id="IPR002881">
    <property type="entry name" value="DUF58"/>
</dbReference>
<evidence type="ECO:0000313" key="3">
    <source>
        <dbReference type="EMBL" id="MFC3099088.1"/>
    </source>
</evidence>
<dbReference type="Pfam" id="PF01882">
    <property type="entry name" value="DUF58"/>
    <property type="match status" value="1"/>
</dbReference>
<dbReference type="PANTHER" id="PTHR33608">
    <property type="entry name" value="BLL2464 PROTEIN"/>
    <property type="match status" value="1"/>
</dbReference>
<dbReference type="SUPFAM" id="SSF53300">
    <property type="entry name" value="vWA-like"/>
    <property type="match status" value="1"/>
</dbReference>
<accession>A0ABV7EB67</accession>
<name>A0ABV7EB67_9SPHN</name>
<dbReference type="InterPro" id="IPR036465">
    <property type="entry name" value="vWFA_dom_sf"/>
</dbReference>
<dbReference type="InterPro" id="IPR002035">
    <property type="entry name" value="VWF_A"/>
</dbReference>
<evidence type="ECO:0000259" key="2">
    <source>
        <dbReference type="SMART" id="SM00327"/>
    </source>
</evidence>
<feature type="transmembrane region" description="Helical" evidence="1">
    <location>
        <begin position="43"/>
        <end position="62"/>
    </location>
</feature>
<keyword evidence="4" id="KW-1185">Reference proteome</keyword>
<evidence type="ECO:0000313" key="4">
    <source>
        <dbReference type="Proteomes" id="UP001595456"/>
    </source>
</evidence>
<proteinExistence type="predicted"/>
<comment type="caution">
    <text evidence="3">The sequence shown here is derived from an EMBL/GenBank/DDBJ whole genome shotgun (WGS) entry which is preliminary data.</text>
</comment>
<keyword evidence="1" id="KW-1133">Transmembrane helix</keyword>
<dbReference type="Proteomes" id="UP001595456">
    <property type="component" value="Unassembled WGS sequence"/>
</dbReference>
<keyword evidence="1" id="KW-0812">Transmembrane</keyword>
<evidence type="ECO:0000256" key="1">
    <source>
        <dbReference type="SAM" id="Phobius"/>
    </source>
</evidence>